<accession>A0A1G1W547</accession>
<dbReference type="STRING" id="1802593.A2172_03945"/>
<proteinExistence type="predicted"/>
<evidence type="ECO:0000313" key="2">
    <source>
        <dbReference type="Proteomes" id="UP000176631"/>
    </source>
</evidence>
<protein>
    <submittedName>
        <fullName evidence="1">Uncharacterized protein</fullName>
    </submittedName>
</protein>
<evidence type="ECO:0000313" key="1">
    <source>
        <dbReference type="EMBL" id="OGY22761.1"/>
    </source>
</evidence>
<sequence length="168" mass="18984">MERRAEQRPDQALPKKPLESSRSTLNRFRLLIYSTVLGVGVIAAACDGGQENPFEFTIPREIQTFDDALAYAKQQIEVRSDEIQIAFGGGGDPDKEEVQNRDVRALVLAETGEEYLRIQERWTENLQVLFNRWDICEADIAWNIPSGTFEDLGLDPKQAVQTPGCEIE</sequence>
<name>A0A1G1W547_9BACT</name>
<dbReference type="Proteomes" id="UP000176631">
    <property type="component" value="Unassembled WGS sequence"/>
</dbReference>
<dbReference type="EMBL" id="MHCP01000035">
    <property type="protein sequence ID" value="OGY22761.1"/>
    <property type="molecule type" value="Genomic_DNA"/>
</dbReference>
<organism evidence="1 2">
    <name type="scientific">Candidatus Woykebacteria bacterium RBG_13_40_15</name>
    <dbReference type="NCBI Taxonomy" id="1802593"/>
    <lineage>
        <taxon>Bacteria</taxon>
        <taxon>Candidatus Woykeibacteriota</taxon>
    </lineage>
</organism>
<dbReference type="AlphaFoldDB" id="A0A1G1W547"/>
<gene>
    <name evidence="1" type="ORF">A2172_03945</name>
</gene>
<comment type="caution">
    <text evidence="1">The sequence shown here is derived from an EMBL/GenBank/DDBJ whole genome shotgun (WGS) entry which is preliminary data.</text>
</comment>
<reference evidence="1 2" key="1">
    <citation type="journal article" date="2016" name="Nat. Commun.">
        <title>Thousands of microbial genomes shed light on interconnected biogeochemical processes in an aquifer system.</title>
        <authorList>
            <person name="Anantharaman K."/>
            <person name="Brown C.T."/>
            <person name="Hug L.A."/>
            <person name="Sharon I."/>
            <person name="Castelle C.J."/>
            <person name="Probst A.J."/>
            <person name="Thomas B.C."/>
            <person name="Singh A."/>
            <person name="Wilkins M.J."/>
            <person name="Karaoz U."/>
            <person name="Brodie E.L."/>
            <person name="Williams K.H."/>
            <person name="Hubbard S.S."/>
            <person name="Banfield J.F."/>
        </authorList>
    </citation>
    <scope>NUCLEOTIDE SEQUENCE [LARGE SCALE GENOMIC DNA]</scope>
</reference>